<dbReference type="InterPro" id="IPR017441">
    <property type="entry name" value="Protein_kinase_ATP_BS"/>
</dbReference>
<dbReference type="InterPro" id="IPR011990">
    <property type="entry name" value="TPR-like_helical_dom_sf"/>
</dbReference>
<dbReference type="STRING" id="1300342.I596_3690"/>
<evidence type="ECO:0000256" key="1">
    <source>
        <dbReference type="ARBA" id="ARBA00022679"/>
    </source>
</evidence>
<dbReference type="InterPro" id="IPR011009">
    <property type="entry name" value="Kinase-like_dom_sf"/>
</dbReference>
<dbReference type="RefSeq" id="WP_067650797.1">
    <property type="nucleotide sequence ID" value="NZ_CP015249.1"/>
</dbReference>
<dbReference type="SUPFAM" id="SSF56112">
    <property type="entry name" value="Protein kinase-like (PK-like)"/>
    <property type="match status" value="1"/>
</dbReference>
<evidence type="ECO:0000313" key="8">
    <source>
        <dbReference type="EMBL" id="ANB19673.1"/>
    </source>
</evidence>
<evidence type="ECO:0000259" key="7">
    <source>
        <dbReference type="PROSITE" id="PS50011"/>
    </source>
</evidence>
<dbReference type="CDD" id="cd14014">
    <property type="entry name" value="STKc_PknB_like"/>
    <property type="match status" value="1"/>
</dbReference>
<keyword evidence="3 8" id="KW-0418">Kinase</keyword>
<dbReference type="Proteomes" id="UP000076830">
    <property type="component" value="Chromosome"/>
</dbReference>
<reference evidence="8 9" key="1">
    <citation type="submission" date="2016-04" db="EMBL/GenBank/DDBJ databases">
        <title>Complete genome sequence of Dokdonella koreensis DS-123T.</title>
        <authorList>
            <person name="Kim J.F."/>
            <person name="Lee H."/>
            <person name="Kwak M.-J."/>
        </authorList>
    </citation>
    <scope>NUCLEOTIDE SEQUENCE [LARGE SCALE GENOMIC DNA]</scope>
    <source>
        <strain evidence="8 9">DS-123</strain>
    </source>
</reference>
<dbReference type="Gene3D" id="3.30.200.20">
    <property type="entry name" value="Phosphorylase Kinase, domain 1"/>
    <property type="match status" value="1"/>
</dbReference>
<protein>
    <submittedName>
        <fullName evidence="8">Serine/threonine protein kinase with TPR repeats</fullName>
    </submittedName>
</protein>
<dbReference type="AlphaFoldDB" id="A0A160DZN8"/>
<feature type="binding site" evidence="5">
    <location>
        <position position="131"/>
    </location>
    <ligand>
        <name>ATP</name>
        <dbReference type="ChEBI" id="CHEBI:30616"/>
    </ligand>
</feature>
<dbReference type="KEGG" id="dko:I596_3690"/>
<dbReference type="SMART" id="SM00220">
    <property type="entry name" value="S_TKc"/>
    <property type="match status" value="1"/>
</dbReference>
<dbReference type="InterPro" id="IPR000719">
    <property type="entry name" value="Prot_kinase_dom"/>
</dbReference>
<dbReference type="PROSITE" id="PS50011">
    <property type="entry name" value="PROTEIN_KINASE_DOM"/>
    <property type="match status" value="1"/>
</dbReference>
<keyword evidence="9" id="KW-1185">Reference proteome</keyword>
<dbReference type="PANTHER" id="PTHR43289">
    <property type="entry name" value="MITOGEN-ACTIVATED PROTEIN KINASE KINASE KINASE 20-RELATED"/>
    <property type="match status" value="1"/>
</dbReference>
<evidence type="ECO:0000256" key="4">
    <source>
        <dbReference type="ARBA" id="ARBA00022840"/>
    </source>
</evidence>
<feature type="domain" description="Protein kinase" evidence="7">
    <location>
        <begin position="100"/>
        <end position="370"/>
    </location>
</feature>
<evidence type="ECO:0000256" key="5">
    <source>
        <dbReference type="PROSITE-ProRule" id="PRU10141"/>
    </source>
</evidence>
<feature type="region of interest" description="Disordered" evidence="6">
    <location>
        <begin position="307"/>
        <end position="330"/>
    </location>
</feature>
<dbReference type="Gene3D" id="1.25.40.10">
    <property type="entry name" value="Tetratricopeptide repeat domain"/>
    <property type="match status" value="1"/>
</dbReference>
<evidence type="ECO:0000256" key="2">
    <source>
        <dbReference type="ARBA" id="ARBA00022741"/>
    </source>
</evidence>
<dbReference type="SUPFAM" id="SSF48452">
    <property type="entry name" value="TPR-like"/>
    <property type="match status" value="1"/>
</dbReference>
<sequence length="944" mass="98538">MATTGEVGNGTAPDALAARALAAFDTYAECTGAARERALAALAATDPPLHAELVRWLAADARVGVLERPGAAVAALHAAPADPAPAGTADRRLGQRLGAWRIEAVIGRGGMGTVYRAQRADGAYRQTVAIKCVRGGFGGPALAEALRNERQALAGLRHPGIAALLDGGLDEDGDPWFAMPIVEGRPIDAWCAEQALGLRARVALFARACEGVAHAHGSGRVHGDIKPSNLLVEAGRPLLLDFGLSVLATADPSPPRIAATPGYAAPEVLAGAALSVAADIHALGVVLYRLLCDRWPAGVEPTVFPALHAGPSSPQPPSRLAGRRNGGRGLPRARLLRGDLDAIALRCVAADPARRYGSVAALLDDLNHWLASRPLPSRGRAPGYRARLFLRRHPAPVVAALLALALGAATAAYRSQTVQAARTVQDLAGLYEASLAALADAGSPLDEPERRLLRPDVAAAARAAGLPALARHHMAAGDYRRAAILLAAAPADRLLDPRQRAGLDAARAHLLNARSAHAAAGRIAEAGLAHLGPQAADAPARIGLQAELARAWWGRGEPARAEAVLREAFVAAEGLAAHDPAPMTELLVLRGQRRLQTWQYAAAEHDLLDALGRVAAGDRRLADAVHAERVRAALAREAPAEAQQQAQALLAARRAGLGETHLRTGWAWIALAQAQYAQARLDEAQQSVRRGEAIVRAAQPGDTPALADALGTAALIEALDGDLARGVAQARQALAITRAVHGPSHERTLEAMLALGSLLAWQASLAGADPAALAPAVDLHRLGLHESERQGLPVALHRLFLLRAQAAWRDPADTETEVRPLIAELSRLRGATSDRALQARMLLAGVLIRQRREDEAAALLRSLADDAQARLPSLVAGVSLASALEALGDIDHTAGHVQRAGAHWRQAREVASGLVGTHNPVVQRLAAKLGSLETPVPAAGPGRA</sequence>
<accession>A0A160DZN8</accession>
<dbReference type="GO" id="GO:0005524">
    <property type="term" value="F:ATP binding"/>
    <property type="evidence" value="ECO:0007669"/>
    <property type="project" value="UniProtKB-UniRule"/>
</dbReference>
<dbReference type="Gene3D" id="1.10.510.10">
    <property type="entry name" value="Transferase(Phosphotransferase) domain 1"/>
    <property type="match status" value="1"/>
</dbReference>
<keyword evidence="8" id="KW-0723">Serine/threonine-protein kinase</keyword>
<proteinExistence type="predicted"/>
<dbReference type="PATRIC" id="fig|1300342.3.peg.3603"/>
<keyword evidence="2 5" id="KW-0547">Nucleotide-binding</keyword>
<name>A0A160DZN8_9GAMM</name>
<gene>
    <name evidence="8" type="ORF">I596_3690</name>
</gene>
<evidence type="ECO:0000256" key="6">
    <source>
        <dbReference type="SAM" id="MobiDB-lite"/>
    </source>
</evidence>
<dbReference type="PANTHER" id="PTHR43289:SF34">
    <property type="entry name" value="SERINE_THREONINE-PROTEIN KINASE YBDM-RELATED"/>
    <property type="match status" value="1"/>
</dbReference>
<organism evidence="8 9">
    <name type="scientific">Dokdonella koreensis DS-123</name>
    <dbReference type="NCBI Taxonomy" id="1300342"/>
    <lineage>
        <taxon>Bacteria</taxon>
        <taxon>Pseudomonadati</taxon>
        <taxon>Pseudomonadota</taxon>
        <taxon>Gammaproteobacteria</taxon>
        <taxon>Lysobacterales</taxon>
        <taxon>Rhodanobacteraceae</taxon>
        <taxon>Dokdonella</taxon>
    </lineage>
</organism>
<dbReference type="Pfam" id="PF00069">
    <property type="entry name" value="Pkinase"/>
    <property type="match status" value="1"/>
</dbReference>
<keyword evidence="1" id="KW-0808">Transferase</keyword>
<evidence type="ECO:0000256" key="3">
    <source>
        <dbReference type="ARBA" id="ARBA00022777"/>
    </source>
</evidence>
<dbReference type="GO" id="GO:0004674">
    <property type="term" value="F:protein serine/threonine kinase activity"/>
    <property type="evidence" value="ECO:0007669"/>
    <property type="project" value="UniProtKB-KW"/>
</dbReference>
<keyword evidence="4 5" id="KW-0067">ATP-binding</keyword>
<dbReference type="EMBL" id="CP015249">
    <property type="protein sequence ID" value="ANB19673.1"/>
    <property type="molecule type" value="Genomic_DNA"/>
</dbReference>
<dbReference type="OrthoDB" id="9801841at2"/>
<dbReference type="PROSITE" id="PS00107">
    <property type="entry name" value="PROTEIN_KINASE_ATP"/>
    <property type="match status" value="1"/>
</dbReference>
<evidence type="ECO:0000313" key="9">
    <source>
        <dbReference type="Proteomes" id="UP000076830"/>
    </source>
</evidence>